<dbReference type="EMBL" id="MUXE01000002">
    <property type="protein sequence ID" value="PUE65971.1"/>
    <property type="molecule type" value="Genomic_DNA"/>
</dbReference>
<dbReference type="RefSeq" id="WP_108557879.1">
    <property type="nucleotide sequence ID" value="NZ_MUXE01000002.1"/>
</dbReference>
<dbReference type="Proteomes" id="UP000251135">
    <property type="component" value="Unassembled WGS sequence"/>
</dbReference>
<dbReference type="OrthoDB" id="5344242at2"/>
<reference evidence="1 2" key="1">
    <citation type="submission" date="2017-02" db="EMBL/GenBank/DDBJ databases">
        <title>Arcobacter caeni sp. nov, a new Arcobacter species isolated from reclaimed water.</title>
        <authorList>
            <person name="Figueras M.J."/>
            <person name="Perez-Cataluna A."/>
            <person name="Salas-Masso N."/>
        </authorList>
    </citation>
    <scope>NUCLEOTIDE SEQUENCE [LARGE SCALE GENOMIC DNA]</scope>
    <source>
        <strain evidence="1 2">RW17-10</strain>
    </source>
</reference>
<organism evidence="1 2">
    <name type="scientific">Arcobacter caeni</name>
    <dbReference type="NCBI Taxonomy" id="1912877"/>
    <lineage>
        <taxon>Bacteria</taxon>
        <taxon>Pseudomonadati</taxon>
        <taxon>Campylobacterota</taxon>
        <taxon>Epsilonproteobacteria</taxon>
        <taxon>Campylobacterales</taxon>
        <taxon>Arcobacteraceae</taxon>
        <taxon>Arcobacter</taxon>
    </lineage>
</organism>
<evidence type="ECO:0000313" key="2">
    <source>
        <dbReference type="Proteomes" id="UP000251135"/>
    </source>
</evidence>
<keyword evidence="2" id="KW-1185">Reference proteome</keyword>
<dbReference type="AlphaFoldDB" id="A0A363D3T1"/>
<proteinExistence type="predicted"/>
<protein>
    <submittedName>
        <fullName evidence="1">Uncharacterized protein</fullName>
    </submittedName>
</protein>
<accession>A0A363D3T1</accession>
<name>A0A363D3T1_9BACT</name>
<comment type="caution">
    <text evidence="1">The sequence shown here is derived from an EMBL/GenBank/DDBJ whole genome shotgun (WGS) entry which is preliminary data.</text>
</comment>
<sequence>MAAVIVEKACGCFRNSDFEQETHYDNVDEALEKANEMCIIMNEDFCHKHTFKTQYVDGNVMIKMEMNG</sequence>
<gene>
    <name evidence="1" type="ORF">B0174_01510</name>
</gene>
<evidence type="ECO:0000313" key="1">
    <source>
        <dbReference type="EMBL" id="PUE65971.1"/>
    </source>
</evidence>